<dbReference type="OrthoDB" id="19653at2759"/>
<dbReference type="PANTHER" id="PTHR48081:SF8">
    <property type="entry name" value="ALPHA_BETA HYDROLASE FOLD-3 DOMAIN-CONTAINING PROTEIN-RELATED"/>
    <property type="match status" value="1"/>
</dbReference>
<dbReference type="GO" id="GO:0016787">
    <property type="term" value="F:hydrolase activity"/>
    <property type="evidence" value="ECO:0007669"/>
    <property type="project" value="UniProtKB-KW"/>
</dbReference>
<evidence type="ECO:0000313" key="4">
    <source>
        <dbReference type="Proteomes" id="UP000319257"/>
    </source>
</evidence>
<organism evidence="3 4">
    <name type="scientific">Thyridium curvatum</name>
    <dbReference type="NCBI Taxonomy" id="1093900"/>
    <lineage>
        <taxon>Eukaryota</taxon>
        <taxon>Fungi</taxon>
        <taxon>Dikarya</taxon>
        <taxon>Ascomycota</taxon>
        <taxon>Pezizomycotina</taxon>
        <taxon>Sordariomycetes</taxon>
        <taxon>Sordariomycetidae</taxon>
        <taxon>Thyridiales</taxon>
        <taxon>Thyridiaceae</taxon>
        <taxon>Thyridium</taxon>
    </lineage>
</organism>
<dbReference type="RefSeq" id="XP_030989745.1">
    <property type="nucleotide sequence ID" value="XM_031132830.1"/>
</dbReference>
<dbReference type="AlphaFoldDB" id="A0A507ANR6"/>
<comment type="caution">
    <text evidence="3">The sequence shown here is derived from an EMBL/GenBank/DDBJ whole genome shotgun (WGS) entry which is preliminary data.</text>
</comment>
<dbReference type="Pfam" id="PF07859">
    <property type="entry name" value="Abhydrolase_3"/>
    <property type="match status" value="1"/>
</dbReference>
<feature type="domain" description="Alpha/beta hydrolase fold-3" evidence="2">
    <location>
        <begin position="92"/>
        <end position="280"/>
    </location>
</feature>
<dbReference type="STRING" id="1093900.A0A507ANR6"/>
<dbReference type="EMBL" id="SKBQ01000081">
    <property type="protein sequence ID" value="TPX08034.1"/>
    <property type="molecule type" value="Genomic_DNA"/>
</dbReference>
<dbReference type="GeneID" id="41977681"/>
<dbReference type="SUPFAM" id="SSF53474">
    <property type="entry name" value="alpha/beta-Hydrolases"/>
    <property type="match status" value="1"/>
</dbReference>
<accession>A0A507ANR6</accession>
<dbReference type="InterPro" id="IPR050300">
    <property type="entry name" value="GDXG_lipolytic_enzyme"/>
</dbReference>
<keyword evidence="1" id="KW-0378">Hydrolase</keyword>
<protein>
    <recommendedName>
        <fullName evidence="2">Alpha/beta hydrolase fold-3 domain-containing protein</fullName>
    </recommendedName>
</protein>
<dbReference type="InterPro" id="IPR029058">
    <property type="entry name" value="AB_hydrolase_fold"/>
</dbReference>
<dbReference type="InterPro" id="IPR013094">
    <property type="entry name" value="AB_hydrolase_3"/>
</dbReference>
<dbReference type="InParanoid" id="A0A507ANR6"/>
<reference evidence="3 4" key="1">
    <citation type="submission" date="2019-06" db="EMBL/GenBank/DDBJ databases">
        <title>Draft genome sequence of the filamentous fungus Phialemoniopsis curvata isolated from diesel fuel.</title>
        <authorList>
            <person name="Varaljay V.A."/>
            <person name="Lyon W.J."/>
            <person name="Crouch A.L."/>
            <person name="Drake C.E."/>
            <person name="Hollomon J.M."/>
            <person name="Nadeau L.J."/>
            <person name="Nunn H.S."/>
            <person name="Stevenson B.S."/>
            <person name="Bojanowski C.L."/>
            <person name="Crookes-Goodson W.J."/>
        </authorList>
    </citation>
    <scope>NUCLEOTIDE SEQUENCE [LARGE SCALE GENOMIC DNA]</scope>
    <source>
        <strain evidence="3 4">D216</strain>
    </source>
</reference>
<dbReference type="Gene3D" id="3.40.50.1820">
    <property type="entry name" value="alpha/beta hydrolase"/>
    <property type="match status" value="1"/>
</dbReference>
<dbReference type="PANTHER" id="PTHR48081">
    <property type="entry name" value="AB HYDROLASE SUPERFAMILY PROTEIN C4A8.06C"/>
    <property type="match status" value="1"/>
</dbReference>
<gene>
    <name evidence="3" type="ORF">E0L32_010234</name>
</gene>
<keyword evidence="4" id="KW-1185">Reference proteome</keyword>
<proteinExistence type="predicted"/>
<evidence type="ECO:0000313" key="3">
    <source>
        <dbReference type="EMBL" id="TPX08034.1"/>
    </source>
</evidence>
<dbReference type="Proteomes" id="UP000319257">
    <property type="component" value="Unassembled WGS sequence"/>
</dbReference>
<evidence type="ECO:0000256" key="1">
    <source>
        <dbReference type="ARBA" id="ARBA00022801"/>
    </source>
</evidence>
<sequence length="340" mass="38057">MIHGISRAIYSWFRPAIDAIFCWDLPWSYRWRLLALQPLSLITYAIAATPYLLSRPFNVEWLPISPDLSIRVLVFKSRSPAGGESRLRPLHLHVHGGAFVGGLPEGDAEFCNWIARDTGAVVISSTYRYAPRHRFPAAIDDIDAVVAYLQEHAADRYGADPSLMTVSGFSAGGNLSLATSLSVPGKVKAAVAFYGVMDLRLAPQDKPKPEGFPAKDPFAFLYPLYDSYAGPVRGENMLNPRMSPILGKLEDLPENILLVVPGIDILVHEQTTFIERLKEDAARDPEQSRRRLEVLYDEKGFHGYLELPSSVTPQTKKDWAFGHGVQFIKDALRNHGWEWQ</sequence>
<name>A0A507ANR6_9PEZI</name>
<evidence type="ECO:0000259" key="2">
    <source>
        <dbReference type="Pfam" id="PF07859"/>
    </source>
</evidence>